<feature type="binding site" evidence="6">
    <location>
        <position position="10"/>
    </location>
    <ligand>
        <name>Ca(2+)</name>
        <dbReference type="ChEBI" id="CHEBI:29108"/>
        <label>3</label>
    </ligand>
</feature>
<feature type="active site" evidence="5">
    <location>
        <position position="38"/>
    </location>
</feature>
<evidence type="ECO:0000256" key="2">
    <source>
        <dbReference type="ARBA" id="ARBA00022723"/>
    </source>
</evidence>
<sequence length="143" mass="15778">MPENGALHFDDDENWTYMDAKKIASGDYTDLLAVAIHEGGHTLGLSHSRDDSSIMAPFYHETVDSRGNYKRPVLKSDDISSIQDIYGPPTSPKRPSSGGSSFGGFPPTNRSFGSLEPFERILVTEFGKDDTDHLIKCTKINLQ</sequence>
<proteinExistence type="predicted"/>
<dbReference type="InterPro" id="IPR024079">
    <property type="entry name" value="MetalloPept_cat_dom_sf"/>
</dbReference>
<dbReference type="EMBL" id="JOJR01000261">
    <property type="protein sequence ID" value="RCN40879.1"/>
    <property type="molecule type" value="Genomic_DNA"/>
</dbReference>
<dbReference type="GO" id="GO:0030574">
    <property type="term" value="P:collagen catabolic process"/>
    <property type="evidence" value="ECO:0007669"/>
    <property type="project" value="TreeGrafter"/>
</dbReference>
<dbReference type="InterPro" id="IPR021190">
    <property type="entry name" value="Pept_M10A"/>
</dbReference>
<dbReference type="SUPFAM" id="SSF55486">
    <property type="entry name" value="Metalloproteases ('zincins'), catalytic domain"/>
    <property type="match status" value="1"/>
</dbReference>
<dbReference type="Gene3D" id="3.40.390.10">
    <property type="entry name" value="Collagenase (Catalytic Domain)"/>
    <property type="match status" value="1"/>
</dbReference>
<evidence type="ECO:0000256" key="7">
    <source>
        <dbReference type="SAM" id="MobiDB-lite"/>
    </source>
</evidence>
<feature type="domain" description="Peptidase M10 metallopeptidase" evidence="8">
    <location>
        <begin position="3"/>
        <end position="87"/>
    </location>
</feature>
<dbReference type="Pfam" id="PF00413">
    <property type="entry name" value="Peptidase_M10"/>
    <property type="match status" value="1"/>
</dbReference>
<comment type="cofactor">
    <cofactor evidence="6">
        <name>Ca(2+)</name>
        <dbReference type="ChEBI" id="CHEBI:29108"/>
    </cofactor>
    <text evidence="6">Can bind about 5 Ca(2+) ions per subunit.</text>
</comment>
<feature type="region of interest" description="Disordered" evidence="7">
    <location>
        <begin position="69"/>
        <end position="112"/>
    </location>
</feature>
<evidence type="ECO:0000256" key="4">
    <source>
        <dbReference type="ARBA" id="ARBA00022833"/>
    </source>
</evidence>
<evidence type="ECO:0000313" key="9">
    <source>
        <dbReference type="EMBL" id="RCN40879.1"/>
    </source>
</evidence>
<dbReference type="PRINTS" id="PR00138">
    <property type="entry name" value="MATRIXIN"/>
</dbReference>
<name>A0A368GC68_ANCCA</name>
<dbReference type="OrthoDB" id="406838at2759"/>
<feature type="binding site" evidence="6">
    <location>
        <position position="37"/>
    </location>
    <ligand>
        <name>Zn(2+)</name>
        <dbReference type="ChEBI" id="CHEBI:29105"/>
        <label>2</label>
        <note>catalytic</note>
    </ligand>
</feature>
<dbReference type="Proteomes" id="UP000252519">
    <property type="component" value="Unassembled WGS sequence"/>
</dbReference>
<evidence type="ECO:0000313" key="10">
    <source>
        <dbReference type="Proteomes" id="UP000252519"/>
    </source>
</evidence>
<dbReference type="GO" id="GO:0005615">
    <property type="term" value="C:extracellular space"/>
    <property type="evidence" value="ECO:0007669"/>
    <property type="project" value="TreeGrafter"/>
</dbReference>
<reference evidence="9 10" key="1">
    <citation type="submission" date="2014-10" db="EMBL/GenBank/DDBJ databases">
        <title>Draft genome of the hookworm Ancylostoma caninum.</title>
        <authorList>
            <person name="Mitreva M."/>
        </authorList>
    </citation>
    <scope>NUCLEOTIDE SEQUENCE [LARGE SCALE GENOMIC DNA]</scope>
    <source>
        <strain evidence="9 10">Baltimore</strain>
    </source>
</reference>
<evidence type="ECO:0000256" key="3">
    <source>
        <dbReference type="ARBA" id="ARBA00022801"/>
    </source>
</evidence>
<keyword evidence="2 6" id="KW-0479">Metal-binding</keyword>
<accession>A0A368GC68</accession>
<organism evidence="9 10">
    <name type="scientific">Ancylostoma caninum</name>
    <name type="common">Dog hookworm</name>
    <dbReference type="NCBI Taxonomy" id="29170"/>
    <lineage>
        <taxon>Eukaryota</taxon>
        <taxon>Metazoa</taxon>
        <taxon>Ecdysozoa</taxon>
        <taxon>Nematoda</taxon>
        <taxon>Chromadorea</taxon>
        <taxon>Rhabditida</taxon>
        <taxon>Rhabditina</taxon>
        <taxon>Rhabditomorpha</taxon>
        <taxon>Strongyloidea</taxon>
        <taxon>Ancylostomatidae</taxon>
        <taxon>Ancylostomatinae</taxon>
        <taxon>Ancylostoma</taxon>
    </lineage>
</organism>
<evidence type="ECO:0000256" key="6">
    <source>
        <dbReference type="PIRSR" id="PIRSR621190-2"/>
    </source>
</evidence>
<keyword evidence="10" id="KW-1185">Reference proteome</keyword>
<feature type="binding site" evidence="6">
    <location>
        <position position="11"/>
    </location>
    <ligand>
        <name>Ca(2+)</name>
        <dbReference type="ChEBI" id="CHEBI:29108"/>
        <label>1</label>
    </ligand>
</feature>
<feature type="binding site" evidence="6">
    <location>
        <position position="41"/>
    </location>
    <ligand>
        <name>Zn(2+)</name>
        <dbReference type="ChEBI" id="CHEBI:29105"/>
        <label>2</label>
        <note>catalytic</note>
    </ligand>
</feature>
<dbReference type="PANTHER" id="PTHR10201:SF329">
    <property type="entry name" value="MATRIX METALLOPROTEINASE-C"/>
    <property type="match status" value="1"/>
</dbReference>
<feature type="binding site" evidence="6">
    <location>
        <position position="55"/>
    </location>
    <ligand>
        <name>Zn(2+)</name>
        <dbReference type="ChEBI" id="CHEBI:29105"/>
        <label>2</label>
        <note>catalytic</note>
    </ligand>
</feature>
<dbReference type="GO" id="GO:0004222">
    <property type="term" value="F:metalloendopeptidase activity"/>
    <property type="evidence" value="ECO:0007669"/>
    <property type="project" value="InterPro"/>
</dbReference>
<dbReference type="GO" id="GO:0031012">
    <property type="term" value="C:extracellular matrix"/>
    <property type="evidence" value="ECO:0007669"/>
    <property type="project" value="InterPro"/>
</dbReference>
<dbReference type="AlphaFoldDB" id="A0A368GC68"/>
<feature type="binding site" evidence="6">
    <location>
        <position position="47"/>
    </location>
    <ligand>
        <name>Zn(2+)</name>
        <dbReference type="ChEBI" id="CHEBI:29105"/>
        <label>2</label>
        <note>catalytic</note>
    </ligand>
</feature>
<dbReference type="GO" id="GO:0008270">
    <property type="term" value="F:zinc ion binding"/>
    <property type="evidence" value="ECO:0007669"/>
    <property type="project" value="InterPro"/>
</dbReference>
<protein>
    <submittedName>
        <fullName evidence="9">Matrixin</fullName>
    </submittedName>
</protein>
<keyword evidence="4 6" id="KW-0862">Zinc</keyword>
<feature type="binding site" evidence="6">
    <location>
        <position position="13"/>
    </location>
    <ligand>
        <name>Ca(2+)</name>
        <dbReference type="ChEBI" id="CHEBI:29108"/>
        <label>3</label>
    </ligand>
</feature>
<dbReference type="InterPro" id="IPR001818">
    <property type="entry name" value="Pept_M10_metallopeptidase"/>
</dbReference>
<dbReference type="GO" id="GO:0006508">
    <property type="term" value="P:proteolysis"/>
    <property type="evidence" value="ECO:0007669"/>
    <property type="project" value="UniProtKB-KW"/>
</dbReference>
<feature type="compositionally biased region" description="Low complexity" evidence="7">
    <location>
        <begin position="93"/>
        <end position="108"/>
    </location>
</feature>
<dbReference type="STRING" id="29170.A0A368GC68"/>
<dbReference type="GO" id="GO:0030198">
    <property type="term" value="P:extracellular matrix organization"/>
    <property type="evidence" value="ECO:0007669"/>
    <property type="project" value="TreeGrafter"/>
</dbReference>
<comment type="caution">
    <text evidence="9">The sequence shown here is derived from an EMBL/GenBank/DDBJ whole genome shotgun (WGS) entry which is preliminary data.</text>
</comment>
<gene>
    <name evidence="9" type="ORF">ANCCAN_13186</name>
</gene>
<evidence type="ECO:0000259" key="8">
    <source>
        <dbReference type="Pfam" id="PF00413"/>
    </source>
</evidence>
<keyword evidence="1" id="KW-0645">Protease</keyword>
<comment type="cofactor">
    <cofactor evidence="6">
        <name>Zn(2+)</name>
        <dbReference type="ChEBI" id="CHEBI:29105"/>
    </cofactor>
    <text evidence="6">Binds 2 Zn(2+) ions per subunit.</text>
</comment>
<evidence type="ECO:0000256" key="5">
    <source>
        <dbReference type="PIRSR" id="PIRSR621190-1"/>
    </source>
</evidence>
<feature type="binding site" evidence="6">
    <location>
        <position position="8"/>
    </location>
    <ligand>
        <name>Zn(2+)</name>
        <dbReference type="ChEBI" id="CHEBI:29105"/>
        <label>1</label>
    </ligand>
</feature>
<dbReference type="PANTHER" id="PTHR10201">
    <property type="entry name" value="MATRIX METALLOPROTEINASE"/>
    <property type="match status" value="1"/>
</dbReference>
<keyword evidence="6" id="KW-0106">Calcium</keyword>
<keyword evidence="3" id="KW-0378">Hydrolase</keyword>
<feature type="binding site" evidence="6">
    <location>
        <position position="13"/>
    </location>
    <ligand>
        <name>Ca(2+)</name>
        <dbReference type="ChEBI" id="CHEBI:29108"/>
        <label>1</label>
    </ligand>
</feature>
<evidence type="ECO:0000256" key="1">
    <source>
        <dbReference type="ARBA" id="ARBA00022670"/>
    </source>
</evidence>